<keyword evidence="1" id="KW-1071">Ligand-gated ion channel</keyword>
<proteinExistence type="predicted"/>
<evidence type="ECO:0000256" key="3">
    <source>
        <dbReference type="SAM" id="Phobius"/>
    </source>
</evidence>
<feature type="transmembrane region" description="Helical" evidence="3">
    <location>
        <begin position="213"/>
        <end position="235"/>
    </location>
</feature>
<dbReference type="SUPFAM" id="SSF81324">
    <property type="entry name" value="Voltage-gated potassium channels"/>
    <property type="match status" value="1"/>
</dbReference>
<dbReference type="SUPFAM" id="SSF51206">
    <property type="entry name" value="cAMP-binding domain-like"/>
    <property type="match status" value="1"/>
</dbReference>
<dbReference type="PANTHER" id="PTHR45651">
    <property type="entry name" value="CYCLIC NUCLEOTIDE-GATED ION CHANNEL 15-RELATED-RELATED"/>
    <property type="match status" value="1"/>
</dbReference>
<sequence length="572" mass="66640">MNSRSHQRGNSTRINDTEEQAPEVGKVAFRWDWNIIIILVRMIALSLEPLFLYGLMINEYKKCVEIDRKLGITAVVSRSFLDISYLVLRFHTGFLGYQFRKYRKKLKNKLHTERKGATSRSTETMAPTGPTPVKDLRKYFLHRHFLFDILVFLPIPQVVMLCILLGVRAMKSLKTLQILNIFIFFQYWPRVFQIYLPRKDLGSNHEILGERRWLLGPLDFFLYIIAGHVLGAFWYCFSIQRTVACWYMACENHGGCVRNSFYYCDHNFGYHSVLDDFCPKNMPNAELFDFGVFLDAHQSNILESKNIPQKIFYCFCWGMRNLSSFGSNLQISNDVWENCFVLCITIFGLLLFLYYMGNFQIYLQRRITSKSIAEAAKRKEESINLWIENKKLKTETSSEIIKIVQKKFHKEEDIYVEILISELPSQLQRDVKKQICFNPLKNLIQKKNSLANLEYENLLCDFCNSLKPVYYNEQCYIVREGEPMDAVFLITDGSAWAFPSSSNGEGTGTASRCAERLEAGDFFGEELLELFWEPSSTNMFNLSKVPIYSKSLKTHTKVEAFALMANDLLKRK</sequence>
<evidence type="ECO:0000313" key="6">
    <source>
        <dbReference type="Proteomes" id="UP001459277"/>
    </source>
</evidence>
<evidence type="ECO:0000313" key="5">
    <source>
        <dbReference type="EMBL" id="KAK9989659.1"/>
    </source>
</evidence>
<evidence type="ECO:0000259" key="4">
    <source>
        <dbReference type="PROSITE" id="PS50042"/>
    </source>
</evidence>
<feature type="transmembrane region" description="Helical" evidence="3">
    <location>
        <begin position="335"/>
        <end position="356"/>
    </location>
</feature>
<comment type="caution">
    <text evidence="5">The sequence shown here is derived from an EMBL/GenBank/DDBJ whole genome shotgun (WGS) entry which is preliminary data.</text>
</comment>
<reference evidence="5 6" key="1">
    <citation type="submission" date="2024-01" db="EMBL/GenBank/DDBJ databases">
        <title>A telomere-to-telomere, gap-free genome of sweet tea (Lithocarpus litseifolius).</title>
        <authorList>
            <person name="Zhou J."/>
        </authorList>
    </citation>
    <scope>NUCLEOTIDE SEQUENCE [LARGE SCALE GENOMIC DNA]</scope>
    <source>
        <strain evidence="5">Zhou-2022a</strain>
        <tissue evidence="5">Leaf</tissue>
    </source>
</reference>
<gene>
    <name evidence="5" type="ORF">SO802_029898</name>
</gene>
<dbReference type="Gene3D" id="2.60.120.10">
    <property type="entry name" value="Jelly Rolls"/>
    <property type="match status" value="1"/>
</dbReference>
<dbReference type="Gene3D" id="1.10.287.70">
    <property type="match status" value="1"/>
</dbReference>
<accession>A0AAW2BXY7</accession>
<dbReference type="InterPro" id="IPR000595">
    <property type="entry name" value="cNMP-bd_dom"/>
</dbReference>
<evidence type="ECO:0000256" key="2">
    <source>
        <dbReference type="ARBA" id="ARBA00023303"/>
    </source>
</evidence>
<feature type="transmembrane region" description="Helical" evidence="3">
    <location>
        <begin position="173"/>
        <end position="192"/>
    </location>
</feature>
<dbReference type="InterPro" id="IPR018490">
    <property type="entry name" value="cNMP-bd_dom_sf"/>
</dbReference>
<dbReference type="GO" id="GO:0016020">
    <property type="term" value="C:membrane"/>
    <property type="evidence" value="ECO:0007669"/>
    <property type="project" value="UniProtKB-SubCell"/>
</dbReference>
<name>A0AAW2BXY7_9ROSI</name>
<keyword evidence="3" id="KW-1133">Transmembrane helix</keyword>
<feature type="domain" description="Cyclic nucleotide-binding" evidence="4">
    <location>
        <begin position="450"/>
        <end position="549"/>
    </location>
</feature>
<feature type="transmembrane region" description="Helical" evidence="3">
    <location>
        <begin position="35"/>
        <end position="55"/>
    </location>
</feature>
<dbReference type="AlphaFoldDB" id="A0AAW2BXY7"/>
<keyword evidence="6" id="KW-1185">Reference proteome</keyword>
<evidence type="ECO:0000256" key="1">
    <source>
        <dbReference type="ARBA" id="ARBA00023286"/>
    </source>
</evidence>
<dbReference type="Proteomes" id="UP001459277">
    <property type="component" value="Unassembled WGS sequence"/>
</dbReference>
<keyword evidence="1" id="KW-0406">Ion transport</keyword>
<dbReference type="GO" id="GO:0034220">
    <property type="term" value="P:monoatomic ion transmembrane transport"/>
    <property type="evidence" value="ECO:0007669"/>
    <property type="project" value="UniProtKB-KW"/>
</dbReference>
<dbReference type="CDD" id="cd00038">
    <property type="entry name" value="CAP_ED"/>
    <property type="match status" value="1"/>
</dbReference>
<keyword evidence="3" id="KW-0812">Transmembrane</keyword>
<keyword evidence="3" id="KW-0472">Membrane</keyword>
<dbReference type="InterPro" id="IPR014710">
    <property type="entry name" value="RmlC-like_jellyroll"/>
</dbReference>
<protein>
    <recommendedName>
        <fullName evidence="4">Cyclic nucleotide-binding domain-containing protein</fullName>
    </recommendedName>
</protein>
<feature type="transmembrane region" description="Helical" evidence="3">
    <location>
        <begin position="145"/>
        <end position="167"/>
    </location>
</feature>
<dbReference type="EMBL" id="JAZDWU010000010">
    <property type="protein sequence ID" value="KAK9989659.1"/>
    <property type="molecule type" value="Genomic_DNA"/>
</dbReference>
<dbReference type="PANTHER" id="PTHR45651:SF68">
    <property type="entry name" value="ION TRANSPORT DOMAIN-CONTAINING PROTEIN"/>
    <property type="match status" value="1"/>
</dbReference>
<organism evidence="5 6">
    <name type="scientific">Lithocarpus litseifolius</name>
    <dbReference type="NCBI Taxonomy" id="425828"/>
    <lineage>
        <taxon>Eukaryota</taxon>
        <taxon>Viridiplantae</taxon>
        <taxon>Streptophyta</taxon>
        <taxon>Embryophyta</taxon>
        <taxon>Tracheophyta</taxon>
        <taxon>Spermatophyta</taxon>
        <taxon>Magnoliopsida</taxon>
        <taxon>eudicotyledons</taxon>
        <taxon>Gunneridae</taxon>
        <taxon>Pentapetalae</taxon>
        <taxon>rosids</taxon>
        <taxon>fabids</taxon>
        <taxon>Fagales</taxon>
        <taxon>Fagaceae</taxon>
        <taxon>Lithocarpus</taxon>
    </lineage>
</organism>
<dbReference type="PROSITE" id="PS50042">
    <property type="entry name" value="CNMP_BINDING_3"/>
    <property type="match status" value="1"/>
</dbReference>
<keyword evidence="1" id="KW-0813">Transport</keyword>
<keyword evidence="2" id="KW-0407">Ion channel</keyword>